<protein>
    <submittedName>
        <fullName evidence="3">Uncharacterized protein</fullName>
    </submittedName>
</protein>
<feature type="signal peptide" evidence="2">
    <location>
        <begin position="1"/>
        <end position="17"/>
    </location>
</feature>
<reference evidence="3 4" key="1">
    <citation type="submission" date="2024-05" db="EMBL/GenBank/DDBJ databases">
        <authorList>
            <person name="Wallberg A."/>
        </authorList>
    </citation>
    <scope>NUCLEOTIDE SEQUENCE [LARGE SCALE GENOMIC DNA]</scope>
</reference>
<evidence type="ECO:0000256" key="1">
    <source>
        <dbReference type="SAM" id="MobiDB-lite"/>
    </source>
</evidence>
<name>A0AAV2QFA9_MEGNR</name>
<keyword evidence="4" id="KW-1185">Reference proteome</keyword>
<dbReference type="Proteomes" id="UP001497623">
    <property type="component" value="Unassembled WGS sequence"/>
</dbReference>
<feature type="region of interest" description="Disordered" evidence="1">
    <location>
        <begin position="73"/>
        <end position="122"/>
    </location>
</feature>
<accession>A0AAV2QFA9</accession>
<evidence type="ECO:0000313" key="4">
    <source>
        <dbReference type="Proteomes" id="UP001497623"/>
    </source>
</evidence>
<sequence length="225" mass="24789">MMRNLVFVSVVLGVTCASPFLPRDDPNVAAARARFIQEYNRLAALAAAAPDIHIIMDDRTHPSVVNNNLLQQQHTGSQMSPVVRHQQKQHTPQLPVKIPQHHQQPQSLSQQHPANPAFNTFSFSTTLGDNQQFFPQVNFIQPATPPAPTRMHNRARPVHFPVPIAQPTTTFNGEPIIRWTGPLADTVPAGVNGLPQQVSDTPEVAAAKASHFRAHALARAFNPQF</sequence>
<comment type="caution">
    <text evidence="3">The sequence shown here is derived from an EMBL/GenBank/DDBJ whole genome shotgun (WGS) entry which is preliminary data.</text>
</comment>
<feature type="chain" id="PRO_5043797135" evidence="2">
    <location>
        <begin position="18"/>
        <end position="225"/>
    </location>
</feature>
<organism evidence="3 4">
    <name type="scientific">Meganyctiphanes norvegica</name>
    <name type="common">Northern krill</name>
    <name type="synonym">Thysanopoda norvegica</name>
    <dbReference type="NCBI Taxonomy" id="48144"/>
    <lineage>
        <taxon>Eukaryota</taxon>
        <taxon>Metazoa</taxon>
        <taxon>Ecdysozoa</taxon>
        <taxon>Arthropoda</taxon>
        <taxon>Crustacea</taxon>
        <taxon>Multicrustacea</taxon>
        <taxon>Malacostraca</taxon>
        <taxon>Eumalacostraca</taxon>
        <taxon>Eucarida</taxon>
        <taxon>Euphausiacea</taxon>
        <taxon>Euphausiidae</taxon>
        <taxon>Meganyctiphanes</taxon>
    </lineage>
</organism>
<gene>
    <name evidence="3" type="ORF">MNOR_LOCUS10930</name>
</gene>
<dbReference type="EMBL" id="CAXKWB010005642">
    <property type="protein sequence ID" value="CAL4079336.1"/>
    <property type="molecule type" value="Genomic_DNA"/>
</dbReference>
<evidence type="ECO:0000313" key="3">
    <source>
        <dbReference type="EMBL" id="CAL4079336.1"/>
    </source>
</evidence>
<evidence type="ECO:0000256" key="2">
    <source>
        <dbReference type="SAM" id="SignalP"/>
    </source>
</evidence>
<keyword evidence="2" id="KW-0732">Signal</keyword>
<proteinExistence type="predicted"/>
<feature type="compositionally biased region" description="Low complexity" evidence="1">
    <location>
        <begin position="101"/>
        <end position="113"/>
    </location>
</feature>
<dbReference type="AlphaFoldDB" id="A0AAV2QFA9"/>